<evidence type="ECO:0000259" key="3">
    <source>
        <dbReference type="PROSITE" id="PS51319"/>
    </source>
</evidence>
<dbReference type="InterPro" id="IPR035441">
    <property type="entry name" value="TFIIS/LEDGF_dom_sf"/>
</dbReference>
<sequence>MNESTSWSSLIDNELTAAVKRQEEKCKQMDVDGATQDGFQYGLFEKACRSKRNVGPAGSRLKRPRIKDDSISPKKGRKKRRSEAEITETSLLDRLCEDEKQAGDVVVSKRAAELLAEAWGMEGHLEQPSDETIERLEDESEGQLDRRCVVGFWEKQRKREKIKSGGKVDKGKERSKLLKVKVMRTDVVTRKYMKALAKESSPIVRRKALLSIFNDPSEDEKPEVLKNFVNRKGIELLGEWLSNLVSDRKPNVPLAEACLGLLDELDITEGTLRNTGIGRVVTAVVKRFAGVSEGVVTGGRELLVKWKDMVTRSRRPSAAAAAEERTDGEGDDSKSEEKSRKDGAGLEGVLEEDEMKVPTGEEVDLDSLMDLMGEVDEVKEDAQIGRNLNDPLDPLRLMALPGSEDFDDEEQPSTGVVIPPVTEYCPRIRWKEDSELVSMVLFQKNEPLWDTVAAISNARGKHVKYVEHGHTSKFVEQRRKEAAMGRGIGKFDEFAMMMPSRWHGGSGLGQRHGETPRENSKSEARDSVTPSVIFDPDAVPYICVPPDCAVDDKTLSSRSYERQDLADLHGIRPEELYDKTRIPNSPAEPDAHSGVLGLVKHDSTIHMPLRNRQRDRSPPSKPEDHKAGKLEGLRSFGFCYW</sequence>
<dbReference type="InterPro" id="IPR017923">
    <property type="entry name" value="TFIIS_N"/>
</dbReference>
<dbReference type="Gene3D" id="1.20.930.10">
    <property type="entry name" value="Conserved domain common to transcription factors TFIIS, elongin A, CRSP70"/>
    <property type="match status" value="1"/>
</dbReference>
<accession>A0A7J6M394</accession>
<evidence type="ECO:0000256" key="1">
    <source>
        <dbReference type="PROSITE-ProRule" id="PRU00649"/>
    </source>
</evidence>
<dbReference type="AlphaFoldDB" id="A0A7J6M394"/>
<feature type="region of interest" description="Disordered" evidence="2">
    <location>
        <begin position="502"/>
        <end position="530"/>
    </location>
</feature>
<keyword evidence="5" id="KW-1185">Reference proteome</keyword>
<comment type="caution">
    <text evidence="4">The sequence shown here is derived from an EMBL/GenBank/DDBJ whole genome shotgun (WGS) entry which is preliminary data.</text>
</comment>
<feature type="domain" description="TFIIS N-terminal" evidence="3">
    <location>
        <begin position="235"/>
        <end position="313"/>
    </location>
</feature>
<feature type="compositionally biased region" description="Basic and acidic residues" evidence="2">
    <location>
        <begin position="511"/>
        <end position="526"/>
    </location>
</feature>
<dbReference type="Proteomes" id="UP000591131">
    <property type="component" value="Unassembled WGS sequence"/>
</dbReference>
<name>A0A7J6M394_PERCH</name>
<feature type="region of interest" description="Disordered" evidence="2">
    <location>
        <begin position="53"/>
        <end position="85"/>
    </location>
</feature>
<protein>
    <recommendedName>
        <fullName evidence="3">TFIIS N-terminal domain-containing protein</fullName>
    </recommendedName>
</protein>
<dbReference type="OrthoDB" id="434913at2759"/>
<dbReference type="EMBL" id="JAAPAO010000255">
    <property type="protein sequence ID" value="KAF4665640.1"/>
    <property type="molecule type" value="Genomic_DNA"/>
</dbReference>
<evidence type="ECO:0000313" key="4">
    <source>
        <dbReference type="EMBL" id="KAF4665640.1"/>
    </source>
</evidence>
<evidence type="ECO:0000313" key="5">
    <source>
        <dbReference type="Proteomes" id="UP000591131"/>
    </source>
</evidence>
<organism evidence="4 5">
    <name type="scientific">Perkinsus chesapeaki</name>
    <name type="common">Clam parasite</name>
    <name type="synonym">Perkinsus andrewsi</name>
    <dbReference type="NCBI Taxonomy" id="330153"/>
    <lineage>
        <taxon>Eukaryota</taxon>
        <taxon>Sar</taxon>
        <taxon>Alveolata</taxon>
        <taxon>Perkinsozoa</taxon>
        <taxon>Perkinsea</taxon>
        <taxon>Perkinsida</taxon>
        <taxon>Perkinsidae</taxon>
        <taxon>Perkinsus</taxon>
    </lineage>
</organism>
<comment type="subcellular location">
    <subcellularLocation>
        <location evidence="1">Nucleus</location>
    </subcellularLocation>
</comment>
<evidence type="ECO:0000256" key="2">
    <source>
        <dbReference type="SAM" id="MobiDB-lite"/>
    </source>
</evidence>
<feature type="compositionally biased region" description="Basic and acidic residues" evidence="2">
    <location>
        <begin position="612"/>
        <end position="629"/>
    </location>
</feature>
<dbReference type="SUPFAM" id="SSF47676">
    <property type="entry name" value="Conserved domain common to transcription factors TFIIS, elongin A, CRSP70"/>
    <property type="match status" value="1"/>
</dbReference>
<feature type="compositionally biased region" description="Basic and acidic residues" evidence="2">
    <location>
        <begin position="322"/>
        <end position="344"/>
    </location>
</feature>
<reference evidence="4 5" key="1">
    <citation type="submission" date="2020-04" db="EMBL/GenBank/DDBJ databases">
        <title>Perkinsus chesapeaki whole genome sequence.</title>
        <authorList>
            <person name="Bogema D.R."/>
        </authorList>
    </citation>
    <scope>NUCLEOTIDE SEQUENCE [LARGE SCALE GENOMIC DNA]</scope>
    <source>
        <strain evidence="4">ATCC PRA-425</strain>
    </source>
</reference>
<proteinExistence type="predicted"/>
<keyword evidence="1" id="KW-0539">Nucleus</keyword>
<gene>
    <name evidence="4" type="ORF">FOL47_004494</name>
</gene>
<feature type="region of interest" description="Disordered" evidence="2">
    <location>
        <begin position="602"/>
        <end position="629"/>
    </location>
</feature>
<dbReference type="GO" id="GO:0005634">
    <property type="term" value="C:nucleus"/>
    <property type="evidence" value="ECO:0007669"/>
    <property type="project" value="UniProtKB-SubCell"/>
</dbReference>
<dbReference type="PROSITE" id="PS51319">
    <property type="entry name" value="TFIIS_N"/>
    <property type="match status" value="1"/>
</dbReference>
<feature type="region of interest" description="Disordered" evidence="2">
    <location>
        <begin position="314"/>
        <end position="356"/>
    </location>
</feature>